<proteinExistence type="predicted"/>
<dbReference type="RefSeq" id="WP_084440845.1">
    <property type="nucleotide sequence ID" value="NZ_JAAFNI010000001.1"/>
</dbReference>
<dbReference type="STRING" id="1121387.GCA_000429885_00377"/>
<accession>A0A239VQ03</accession>
<dbReference type="GeneID" id="63460187"/>
<dbReference type="Gene3D" id="3.40.50.300">
    <property type="entry name" value="P-loop containing nucleotide triphosphate hydrolases"/>
    <property type="match status" value="1"/>
</dbReference>
<name>A0A239VQ03_9MICO</name>
<dbReference type="EMBL" id="LT906453">
    <property type="protein sequence ID" value="SNV24192.1"/>
    <property type="molecule type" value="Genomic_DNA"/>
</dbReference>
<dbReference type="Proteomes" id="UP000242637">
    <property type="component" value="Chromosome 1"/>
</dbReference>
<organism evidence="1 2">
    <name type="scientific">Dermatophilus congolensis</name>
    <dbReference type="NCBI Taxonomy" id="1863"/>
    <lineage>
        <taxon>Bacteria</taxon>
        <taxon>Bacillati</taxon>
        <taxon>Actinomycetota</taxon>
        <taxon>Actinomycetes</taxon>
        <taxon>Micrococcales</taxon>
        <taxon>Dermatophilaceae</taxon>
        <taxon>Dermatophilus</taxon>
    </lineage>
</organism>
<sequence>MGGNSAQERIGLPLVTLFAFSGAGAKRIGPAVAGELAVPWVCQMPEEDGEPALAQPSSGLRHLREVFTRAAGPLSVESMHEQAAQQQDWLSDQVRAGAVVLGHNATFICRDVPGALHVKVVAPWEDRIERLVATHTIPRDLAQERAARRDRLGVEMAQGMWGWDPRQDEHFDVVLNSSSLGVDGCVEIIVTLARVRAARCEADGV</sequence>
<evidence type="ECO:0008006" key="3">
    <source>
        <dbReference type="Google" id="ProtNLM"/>
    </source>
</evidence>
<dbReference type="Pfam" id="PF13189">
    <property type="entry name" value="Cytidylate_kin2"/>
    <property type="match status" value="1"/>
</dbReference>
<gene>
    <name evidence="1" type="ORF">SAMEA4475696_02009</name>
</gene>
<reference evidence="1 2" key="1">
    <citation type="submission" date="2017-06" db="EMBL/GenBank/DDBJ databases">
        <authorList>
            <consortium name="Pathogen Informatics"/>
        </authorList>
    </citation>
    <scope>NUCLEOTIDE SEQUENCE [LARGE SCALE GENOMIC DNA]</scope>
    <source>
        <strain evidence="1 2">NCTC13039</strain>
    </source>
</reference>
<dbReference type="InterPro" id="IPR027417">
    <property type="entry name" value="P-loop_NTPase"/>
</dbReference>
<dbReference type="AlphaFoldDB" id="A0A239VQ03"/>
<evidence type="ECO:0000313" key="2">
    <source>
        <dbReference type="Proteomes" id="UP000242637"/>
    </source>
</evidence>
<evidence type="ECO:0000313" key="1">
    <source>
        <dbReference type="EMBL" id="SNV24192.1"/>
    </source>
</evidence>
<protein>
    <recommendedName>
        <fullName evidence="3">Cytidylate kinase</fullName>
    </recommendedName>
</protein>
<dbReference type="OrthoDB" id="3717977at2"/>
<keyword evidence="2" id="KW-1185">Reference proteome</keyword>
<dbReference type="KEGG" id="dco:SAMEA4475696_2009"/>